<reference evidence="4 5" key="1">
    <citation type="submission" date="2016-10" db="EMBL/GenBank/DDBJ databases">
        <authorList>
            <person name="de Groot N.N."/>
        </authorList>
    </citation>
    <scope>NUCLEOTIDE SEQUENCE [LARGE SCALE GENOMIC DNA]</scope>
    <source>
        <strain evidence="4 5">CGMCC 1.7727</strain>
    </source>
</reference>
<dbReference type="PANTHER" id="PTHR10566:SF113">
    <property type="entry name" value="PROTEIN ACTIVITY OF BC1 COMPLEX KINASE 7, CHLOROPLASTIC"/>
    <property type="match status" value="1"/>
</dbReference>
<feature type="transmembrane region" description="Helical" evidence="2">
    <location>
        <begin position="503"/>
        <end position="525"/>
    </location>
</feature>
<dbReference type="CDD" id="cd05121">
    <property type="entry name" value="ABC1_ADCK3-like"/>
    <property type="match status" value="1"/>
</dbReference>
<dbReference type="InterPro" id="IPR050154">
    <property type="entry name" value="UbiB_kinase"/>
</dbReference>
<protein>
    <submittedName>
        <fullName evidence="4">2-octaprenylphenol hydroxylase</fullName>
    </submittedName>
</protein>
<keyword evidence="2" id="KW-1133">Transmembrane helix</keyword>
<evidence type="ECO:0000313" key="4">
    <source>
        <dbReference type="EMBL" id="SER26359.1"/>
    </source>
</evidence>
<organism evidence="4 5">
    <name type="scientific">Gracilibacillus ureilyticus</name>
    <dbReference type="NCBI Taxonomy" id="531814"/>
    <lineage>
        <taxon>Bacteria</taxon>
        <taxon>Bacillati</taxon>
        <taxon>Bacillota</taxon>
        <taxon>Bacilli</taxon>
        <taxon>Bacillales</taxon>
        <taxon>Bacillaceae</taxon>
        <taxon>Gracilibacillus</taxon>
    </lineage>
</organism>
<dbReference type="AlphaFoldDB" id="A0A1H9MS99"/>
<evidence type="ECO:0000259" key="3">
    <source>
        <dbReference type="Pfam" id="PF03109"/>
    </source>
</evidence>
<dbReference type="InterPro" id="IPR011009">
    <property type="entry name" value="Kinase-like_dom_sf"/>
</dbReference>
<dbReference type="EMBL" id="FOGL01000002">
    <property type="protein sequence ID" value="SER26359.1"/>
    <property type="molecule type" value="Genomic_DNA"/>
</dbReference>
<proteinExistence type="inferred from homology"/>
<keyword evidence="2" id="KW-0472">Membrane</keyword>
<gene>
    <name evidence="4" type="ORF">SAMN04487944_102125</name>
</gene>
<keyword evidence="2" id="KW-0812">Transmembrane</keyword>
<dbReference type="InterPro" id="IPR004147">
    <property type="entry name" value="ABC1_dom"/>
</dbReference>
<accession>A0A1H9MS99</accession>
<dbReference type="PANTHER" id="PTHR10566">
    <property type="entry name" value="CHAPERONE-ACTIVITY OF BC1 COMPLEX CABC1 -RELATED"/>
    <property type="match status" value="1"/>
</dbReference>
<dbReference type="Proteomes" id="UP000199687">
    <property type="component" value="Unassembled WGS sequence"/>
</dbReference>
<dbReference type="STRING" id="531814.SAMN04487944_102125"/>
<evidence type="ECO:0000256" key="2">
    <source>
        <dbReference type="SAM" id="Phobius"/>
    </source>
</evidence>
<comment type="similarity">
    <text evidence="1">Belongs to the protein kinase superfamily. ADCK protein kinase family.</text>
</comment>
<sequence length="562" mass="64237">MSTIFKGRIRHMDRYREIAVAFSRNGFGYIVKEVGLDQVFSLPRRIFVQRHQQKDRKSAGERIRRFLEELGPTFIKLGQMASTRPDLLPRDIIKELEKLQDGLTPMDNEDVNQIIEQELGAPAEQVFQKFDYNPVGVASIGQVHKAELKSGKQVAVKLQRPHIRKSIHTDIEILKELTARAEKRTHWAQRYQLRELVEEFSKAIIRELDFIREGRNADILAKQFEEDRAIVIPAIYWDYTTKKVLTMEYIDGIKINAKTELSEKGYKTSILAERVMQAVFQQIFKEGLFHGDPHTGNLLALPGEKIAFIDMGMTGRLSEEMKKQLAYLMLALVRRKSDTIIKTMRKMGVVPEDVNLHELGGDIDQFLIKYDNIPGNQLRLGESMTDFFAIAHKHGIAIPTDLTLVGKTILTMEGVVDQLDTEVNIVEAAEPYAKDLIKEQYHPKQLAEDLFDQFQEYGDLLHDLPEAVQELTGLMKRGKLPIQVSVPEADSFFKKLDRVSNRLSFSIVLLAFSLIMVGLIIGSALGRQTSLLWDVPAIEIGFVIAMLMFAWMIYSIFRSGRF</sequence>
<feature type="transmembrane region" description="Helical" evidence="2">
    <location>
        <begin position="537"/>
        <end position="557"/>
    </location>
</feature>
<evidence type="ECO:0000256" key="1">
    <source>
        <dbReference type="ARBA" id="ARBA00009670"/>
    </source>
</evidence>
<dbReference type="SUPFAM" id="SSF56112">
    <property type="entry name" value="Protein kinase-like (PK-like)"/>
    <property type="match status" value="1"/>
</dbReference>
<feature type="domain" description="ABC1 atypical kinase-like" evidence="3">
    <location>
        <begin position="98"/>
        <end position="342"/>
    </location>
</feature>
<evidence type="ECO:0000313" key="5">
    <source>
        <dbReference type="Proteomes" id="UP000199687"/>
    </source>
</evidence>
<keyword evidence="5" id="KW-1185">Reference proteome</keyword>
<name>A0A1H9MS99_9BACI</name>
<dbReference type="Pfam" id="PF03109">
    <property type="entry name" value="ABC1"/>
    <property type="match status" value="1"/>
</dbReference>